<dbReference type="SUPFAM" id="SSF51338">
    <property type="entry name" value="Composite domain of metallo-dependent hydrolases"/>
    <property type="match status" value="1"/>
</dbReference>
<evidence type="ECO:0000259" key="1">
    <source>
        <dbReference type="Pfam" id="PF07969"/>
    </source>
</evidence>
<dbReference type="SUPFAM" id="SSF51556">
    <property type="entry name" value="Metallo-dependent hydrolases"/>
    <property type="match status" value="1"/>
</dbReference>
<accession>X1PSX9</accession>
<dbReference type="AlphaFoldDB" id="X1PSX9"/>
<dbReference type="GO" id="GO:0016811">
    <property type="term" value="F:hydrolase activity, acting on carbon-nitrogen (but not peptide) bonds, in linear amides"/>
    <property type="evidence" value="ECO:0007669"/>
    <property type="project" value="InterPro"/>
</dbReference>
<protein>
    <recommendedName>
        <fullName evidence="1">Amidohydrolase 3 domain-containing protein</fullName>
    </recommendedName>
</protein>
<name>X1PSX9_9ZZZZ</name>
<comment type="caution">
    <text evidence="2">The sequence shown here is derived from an EMBL/GenBank/DDBJ whole genome shotgun (WGS) entry which is preliminary data.</text>
</comment>
<dbReference type="Gene3D" id="2.30.40.10">
    <property type="entry name" value="Urease, subunit C, domain 1"/>
    <property type="match status" value="1"/>
</dbReference>
<dbReference type="Gene3D" id="3.30.1490.130">
    <property type="entry name" value="D-aminoacylase. Domain 3"/>
    <property type="match status" value="1"/>
</dbReference>
<sequence>SKETREAIKKESVEGTMKGENWIKAAGWNGIVIGECSSKKQYEGKSLEEILKEQNRFDEPYEGFFDWLLEIEGNATMVIFVMDENDVRTVMSSPLSSIISDSWATAPSAGGKPHPRVYGTFPRVLGKYVREEKFLTLQDAIRKMTSLPAGKLGLQDRGIIKEGFWADIVVFDPDRIKDKATYSDPHQYPEGINYVIVNGQVVVENGRLTGARPGRVLRRC</sequence>
<dbReference type="Gene3D" id="3.20.20.140">
    <property type="entry name" value="Metal-dependent hydrolases"/>
    <property type="match status" value="1"/>
</dbReference>
<dbReference type="InterPro" id="IPR011059">
    <property type="entry name" value="Metal-dep_hydrolase_composite"/>
</dbReference>
<dbReference type="EMBL" id="BARV01032408">
    <property type="protein sequence ID" value="GAI33954.1"/>
    <property type="molecule type" value="Genomic_DNA"/>
</dbReference>
<feature type="non-terminal residue" evidence="2">
    <location>
        <position position="1"/>
    </location>
</feature>
<proteinExistence type="predicted"/>
<gene>
    <name evidence="2" type="ORF">S06H3_51108</name>
</gene>
<evidence type="ECO:0000313" key="2">
    <source>
        <dbReference type="EMBL" id="GAI33954.1"/>
    </source>
</evidence>
<feature type="domain" description="Amidohydrolase 3" evidence="1">
    <location>
        <begin position="85"/>
        <end position="203"/>
    </location>
</feature>
<dbReference type="InterPro" id="IPR013108">
    <property type="entry name" value="Amidohydro_3"/>
</dbReference>
<organism evidence="2">
    <name type="scientific">marine sediment metagenome</name>
    <dbReference type="NCBI Taxonomy" id="412755"/>
    <lineage>
        <taxon>unclassified sequences</taxon>
        <taxon>metagenomes</taxon>
        <taxon>ecological metagenomes</taxon>
    </lineage>
</organism>
<dbReference type="InterPro" id="IPR023100">
    <property type="entry name" value="D-aminoacylase_insert_dom_sf"/>
</dbReference>
<dbReference type="InterPro" id="IPR032466">
    <property type="entry name" value="Metal_Hydrolase"/>
</dbReference>
<reference evidence="2" key="1">
    <citation type="journal article" date="2014" name="Front. Microbiol.">
        <title>High frequency of phylogenetically diverse reductive dehalogenase-homologous genes in deep subseafloor sedimentary metagenomes.</title>
        <authorList>
            <person name="Kawai M."/>
            <person name="Futagami T."/>
            <person name="Toyoda A."/>
            <person name="Takaki Y."/>
            <person name="Nishi S."/>
            <person name="Hori S."/>
            <person name="Arai W."/>
            <person name="Tsubouchi T."/>
            <person name="Morono Y."/>
            <person name="Uchiyama I."/>
            <person name="Ito T."/>
            <person name="Fujiyama A."/>
            <person name="Inagaki F."/>
            <person name="Takami H."/>
        </authorList>
    </citation>
    <scope>NUCLEOTIDE SEQUENCE</scope>
    <source>
        <strain evidence="2">Expedition CK06-06</strain>
    </source>
</reference>
<dbReference type="Pfam" id="PF07969">
    <property type="entry name" value="Amidohydro_3"/>
    <property type="match status" value="1"/>
</dbReference>